<dbReference type="STRING" id="1484053.SAMN05444274_102167"/>
<dbReference type="AlphaFoldDB" id="A0A1M4VPL0"/>
<reference evidence="1 2" key="1">
    <citation type="submission" date="2016-11" db="EMBL/GenBank/DDBJ databases">
        <authorList>
            <person name="Jaros S."/>
            <person name="Januszkiewicz K."/>
            <person name="Wedrychowicz H."/>
        </authorList>
    </citation>
    <scope>NUCLEOTIDE SEQUENCE [LARGE SCALE GENOMIC DNA]</scope>
    <source>
        <strain evidence="1 2">DSM 26910</strain>
    </source>
</reference>
<dbReference type="Gene3D" id="1.20.120.840">
    <property type="entry name" value="SusD-like, tetratrico peptide repeats domain"/>
    <property type="match status" value="1"/>
</dbReference>
<protein>
    <submittedName>
        <fullName evidence="1">Susd and RagB outer membrane lipoprotein</fullName>
    </submittedName>
</protein>
<keyword evidence="1" id="KW-0449">Lipoprotein</keyword>
<keyword evidence="2" id="KW-1185">Reference proteome</keyword>
<dbReference type="Gene3D" id="1.25.40.390">
    <property type="match status" value="2"/>
</dbReference>
<dbReference type="Pfam" id="PF12771">
    <property type="entry name" value="SusD-like_2"/>
    <property type="match status" value="1"/>
</dbReference>
<organism evidence="1 2">
    <name type="scientific">Mariniphaga anaerophila</name>
    <dbReference type="NCBI Taxonomy" id="1484053"/>
    <lineage>
        <taxon>Bacteria</taxon>
        <taxon>Pseudomonadati</taxon>
        <taxon>Bacteroidota</taxon>
        <taxon>Bacteroidia</taxon>
        <taxon>Marinilabiliales</taxon>
        <taxon>Prolixibacteraceae</taxon>
        <taxon>Mariniphaga</taxon>
    </lineage>
</organism>
<accession>A0A1M4VPL0</accession>
<name>A0A1M4VPL0_9BACT</name>
<dbReference type="RefSeq" id="WP_072999204.1">
    <property type="nucleotide sequence ID" value="NZ_FQUM01000002.1"/>
</dbReference>
<evidence type="ECO:0000313" key="1">
    <source>
        <dbReference type="EMBL" id="SHE70976.1"/>
    </source>
</evidence>
<dbReference type="InterPro" id="IPR011990">
    <property type="entry name" value="TPR-like_helical_dom_sf"/>
</dbReference>
<proteinExistence type="predicted"/>
<dbReference type="SUPFAM" id="SSF48452">
    <property type="entry name" value="TPR-like"/>
    <property type="match status" value="1"/>
</dbReference>
<gene>
    <name evidence="1" type="ORF">SAMN05444274_102167</name>
</gene>
<evidence type="ECO:0000313" key="2">
    <source>
        <dbReference type="Proteomes" id="UP000184164"/>
    </source>
</evidence>
<dbReference type="OrthoDB" id="1109828at2"/>
<sequence>MRKILNILLTSLLFFGAWSCSEDIMDDINKNVNDPTDVGSHLIITDAIVTSAFSITGSDLAFYASVYIEHNVGIWNQSYNAEIRSGEPTSATTYNNSWNSIYQNLYNLKIIIDKCSEGGAEEGNYHTLGIAQVLTAHNLATLTDLMGDVPWTEALQPGIIYKPILDSQESIYTEVKRLLDDAIANFGKESDFAALGTQDFIYEGDIEMWQKFAYGLKARYAMRLSLKTPAYNDVISFADNSFKSSDEQAQFNYNGSTSISPFFKFFTDRDYFGASNSLHEKLADRNDPRDEIFWKINPKGDEFMFAPNGTPVQVQGTYAVSAISNSTAPTYLMSYHEIEFLKAEAYVRLNKLDEAEDALKNALIAAFQKDNIGLTEEDAETYFTDEVLPKFGINPLSEVMNQKYIAFFEEEAVEAYCDYRRLTAMGNNVIKLDNPKNAANQFPQRFTYGNSDVTTNENVRNAYGNGEYIYSEKVWWAGGTR</sequence>
<dbReference type="Proteomes" id="UP000184164">
    <property type="component" value="Unassembled WGS sequence"/>
</dbReference>
<dbReference type="InterPro" id="IPR041662">
    <property type="entry name" value="SusD-like_2"/>
</dbReference>
<dbReference type="EMBL" id="FQUM01000002">
    <property type="protein sequence ID" value="SHE70976.1"/>
    <property type="molecule type" value="Genomic_DNA"/>
</dbReference>